<keyword evidence="5" id="KW-1185">Reference proteome</keyword>
<feature type="compositionally biased region" description="Basic and acidic residues" evidence="2">
    <location>
        <begin position="1179"/>
        <end position="1188"/>
    </location>
</feature>
<feature type="region of interest" description="Disordered" evidence="2">
    <location>
        <begin position="831"/>
        <end position="856"/>
    </location>
</feature>
<feature type="region of interest" description="Disordered" evidence="2">
    <location>
        <begin position="941"/>
        <end position="979"/>
    </location>
</feature>
<dbReference type="EMBL" id="CAUYUJ010018449">
    <property type="protein sequence ID" value="CAK0883689.1"/>
    <property type="molecule type" value="Genomic_DNA"/>
</dbReference>
<evidence type="ECO:0000313" key="4">
    <source>
        <dbReference type="EMBL" id="CAK0883689.1"/>
    </source>
</evidence>
<evidence type="ECO:0000259" key="3">
    <source>
        <dbReference type="Pfam" id="PF18360"/>
    </source>
</evidence>
<feature type="compositionally biased region" description="Basic and acidic residues" evidence="2">
    <location>
        <begin position="997"/>
        <end position="1013"/>
    </location>
</feature>
<reference evidence="4" key="1">
    <citation type="submission" date="2023-10" db="EMBL/GenBank/DDBJ databases">
        <authorList>
            <person name="Chen Y."/>
            <person name="Shah S."/>
            <person name="Dougan E. K."/>
            <person name="Thang M."/>
            <person name="Chan C."/>
        </authorList>
    </citation>
    <scope>NUCLEOTIDE SEQUENCE [LARGE SCALE GENOMIC DNA]</scope>
</reference>
<feature type="compositionally biased region" description="Low complexity" evidence="2">
    <location>
        <begin position="322"/>
        <end position="351"/>
    </location>
</feature>
<proteinExistence type="predicted"/>
<evidence type="ECO:0000256" key="2">
    <source>
        <dbReference type="SAM" id="MobiDB-lite"/>
    </source>
</evidence>
<feature type="region of interest" description="Disordered" evidence="2">
    <location>
        <begin position="1067"/>
        <end position="1109"/>
    </location>
</feature>
<feature type="region of interest" description="Disordered" evidence="2">
    <location>
        <begin position="991"/>
        <end position="1022"/>
    </location>
</feature>
<feature type="compositionally biased region" description="Low complexity" evidence="2">
    <location>
        <begin position="958"/>
        <end position="978"/>
    </location>
</feature>
<feature type="compositionally biased region" description="Gly residues" evidence="2">
    <location>
        <begin position="1246"/>
        <end position="1258"/>
    </location>
</feature>
<feature type="compositionally biased region" description="Low complexity" evidence="2">
    <location>
        <begin position="1189"/>
        <end position="1202"/>
    </location>
</feature>
<accession>A0ABN9WBM8</accession>
<feature type="compositionally biased region" description="Basic and acidic residues" evidence="2">
    <location>
        <begin position="1072"/>
        <end position="1084"/>
    </location>
</feature>
<comment type="caution">
    <text evidence="4">The sequence shown here is derived from an EMBL/GenBank/DDBJ whole genome shotgun (WGS) entry which is preliminary data.</text>
</comment>
<keyword evidence="1" id="KW-0175">Coiled coil</keyword>
<dbReference type="Pfam" id="PF18360">
    <property type="entry name" value="hnRNP_Q_AcD"/>
    <property type="match status" value="1"/>
</dbReference>
<name>A0ABN9WBM8_9DINO</name>
<dbReference type="InterPro" id="IPR041337">
    <property type="entry name" value="hnRNP_Q_AcD"/>
</dbReference>
<feature type="compositionally biased region" description="Basic and acidic residues" evidence="2">
    <location>
        <begin position="1224"/>
        <end position="1245"/>
    </location>
</feature>
<feature type="region of interest" description="Disordered" evidence="2">
    <location>
        <begin position="322"/>
        <end position="374"/>
    </location>
</feature>
<protein>
    <recommendedName>
        <fullName evidence="3">Heterogeneous nuclear ribonucleoprotein Q acidic domain-containing protein</fullName>
    </recommendedName>
</protein>
<evidence type="ECO:0000313" key="5">
    <source>
        <dbReference type="Proteomes" id="UP001189429"/>
    </source>
</evidence>
<evidence type="ECO:0000256" key="1">
    <source>
        <dbReference type="SAM" id="Coils"/>
    </source>
</evidence>
<dbReference type="Proteomes" id="UP001189429">
    <property type="component" value="Unassembled WGS sequence"/>
</dbReference>
<feature type="compositionally biased region" description="Pro residues" evidence="2">
    <location>
        <begin position="948"/>
        <end position="957"/>
    </location>
</feature>
<sequence>MGKSESELSGWECIFTKQQVATSTFESARSASRGAGRLDSRRGFAPIVLRTKAGNLALISAHLMLGLGMRVRTRGALVALGAFAQATANPWPVLADWNIEPEPLRSSGWPARFGAATATPNCRATGVAGPERARGCSLTSSGCPEVSPRPEFRAPWKSHCGVAVSVKTAREQRWRRHLAAARDLPAWERPRALDPESKRSKKREAACLRRQQALPEGMLEALVAESKCQVDMMHGRWASVLGLAAQLHWPCSGWILRAPGGSEVAPPAKAILDAGAALPENPAERAKGAAAFSPARAQRQSCAARQQLVDILNAVEAAGARPSRSRAASGAGAPEELGDNRAAGAAPTPRGARSKTRPKASGERPSSTSAIRDTAIAGSSALRAALARAAMGAGAGEFAFDHVAVISGLTKLHDSVIFVSPMQTALEIGPPLPSSRSAPARQLDGAHRAPPAGRWSYVDNILRGAEGAGRRVILDPSATAGVMAARLGRLLFRISGKTQLVASSGEIGAMRRDAVAGAAGAKRGRCSAPALPAARGASGPDVGPRRRLLKERVALWPAQPALRPRIAKAWPRARTKLRRGSAVRRRGVRGRIAALQATFHEAGRGPLSVTVWIRPLARGAIDDGISPTFGDDQFDAVVLAHFEDVLGACAGDCVALQWQQAARRVTGEDLSGGGDMATARVELSRLVKRAGLDERAVDLAAIFGGHWARDRPAGASDARERFEAFAREARAGSTRMHSKHRFDMMSQHGPVFCKGSGLTAATDGTQSASVVAMSMGAGSDSVDAQEVPAPGGAEAAAVLAAAPSRMQDRRHQSSSLTGALRVAVSASIAPYAAPPEPAGYKRARSRAPGNGGGSEAEELEVKQLQEHYEWQIQRQDEDMRALQRRMGKLEQRRAELKENWDRERNGLVRELSRYAAVLTRYAIPLEEACDQDGVHEQALQPQLQQAPPQQPQQPPQPQAQKQQGAWAAAPASAVQPAATSSLDAKMKRLNGLLSDGPARKGAAEQGADTRRDAAGGASQGGAAAARGGLTAAKEGSAAAQGSGDGVLGGSTIASTLQAMFPHATVRTQPEGSAKDDADPAEEGKAGAGAAARGGDAASDDEPRKKEGGAFADADVVALAEELEATTESQIDDRALRALQSLPPGDAMEVLQKVEDLVNAQGGKCRNLSSILQSVCRKLERKAAGRRDPAAAGVSVGDADDGAAPGGSLRGERERRGAEGVAAEVHGRAHGDELGSDAEAREERADGSGGSSAEEGGGGGHERRRRERASDDEESEEGGKEATDGCYWTRGGVSSRGPG</sequence>
<feature type="region of interest" description="Disordered" evidence="2">
    <location>
        <begin position="1179"/>
        <end position="1298"/>
    </location>
</feature>
<feature type="coiled-coil region" evidence="1">
    <location>
        <begin position="865"/>
        <end position="899"/>
    </location>
</feature>
<feature type="domain" description="Heterogeneous nuclear ribonucleoprotein Q acidic" evidence="3">
    <location>
        <begin position="1125"/>
        <end position="1177"/>
    </location>
</feature>
<gene>
    <name evidence="4" type="ORF">PCOR1329_LOCUS65838</name>
</gene>
<feature type="non-terminal residue" evidence="4">
    <location>
        <position position="1298"/>
    </location>
</feature>
<organism evidence="4 5">
    <name type="scientific">Prorocentrum cordatum</name>
    <dbReference type="NCBI Taxonomy" id="2364126"/>
    <lineage>
        <taxon>Eukaryota</taxon>
        <taxon>Sar</taxon>
        <taxon>Alveolata</taxon>
        <taxon>Dinophyceae</taxon>
        <taxon>Prorocentrales</taxon>
        <taxon>Prorocentraceae</taxon>
        <taxon>Prorocentrum</taxon>
    </lineage>
</organism>
<feature type="compositionally biased region" description="Low complexity" evidence="2">
    <location>
        <begin position="1087"/>
        <end position="1096"/>
    </location>
</feature>